<dbReference type="Proteomes" id="UP000016986">
    <property type="component" value="Unassembled WGS sequence"/>
</dbReference>
<dbReference type="InterPro" id="IPR006016">
    <property type="entry name" value="UspA"/>
</dbReference>
<dbReference type="OrthoDB" id="105697at2157"/>
<comment type="caution">
    <text evidence="3">The sequence shown here is derived from an EMBL/GenBank/DDBJ whole genome shotgun (WGS) entry which is preliminary data.</text>
</comment>
<comment type="similarity">
    <text evidence="1">Belongs to the universal stress protein A family.</text>
</comment>
<dbReference type="PANTHER" id="PTHR46268:SF6">
    <property type="entry name" value="UNIVERSAL STRESS PROTEIN UP12"/>
    <property type="match status" value="1"/>
</dbReference>
<dbReference type="RefSeq" id="WP_020221533.1">
    <property type="nucleotide sequence ID" value="NZ_BANO01000072.1"/>
</dbReference>
<dbReference type="PIRSF" id="PIRSF006276">
    <property type="entry name" value="UspA"/>
    <property type="match status" value="1"/>
</dbReference>
<dbReference type="EMBL" id="BATA01000086">
    <property type="protein sequence ID" value="GAD53664.1"/>
    <property type="molecule type" value="Genomic_DNA"/>
</dbReference>
<sequence length="145" mass="15746">MYDSVLVPIDGSDVSEEAFEHAIGLAKQYGATLHIVHTVDPDTLPTSVSSISLEEEFEEMGEDLVERAREEAEDEGLTVETEIVSGSPEKHIVDYAAEHGIDLIVIGTHGRRGLDRVLSGSVTEKVVRNADVPVLVIHRGDDGEE</sequence>
<accession>U3A7K0</accession>
<name>U3A7K0_9EURY</name>
<protein>
    <submittedName>
        <fullName evidence="3">Universal stress protein</fullName>
    </submittedName>
</protein>
<reference evidence="3 4" key="1">
    <citation type="submission" date="2013-09" db="EMBL/GenBank/DDBJ databases">
        <title>Whole genome sequencing of Halarchaeum acidiphilum strain MH1-52-1.</title>
        <authorList>
            <person name="Shimane Y."/>
            <person name="Minegishi H."/>
            <person name="Nishi S."/>
            <person name="Echigo A."/>
            <person name="Shuto A."/>
            <person name="Konishi M."/>
            <person name="Ito T."/>
            <person name="Ohkuma M."/>
            <person name="Ohta Y."/>
            <person name="Nagano Y."/>
            <person name="Tsubouchi T."/>
            <person name="Mori K."/>
            <person name="Usui K."/>
            <person name="Kamekura M."/>
            <person name="Usami R."/>
            <person name="Takaki Y."/>
            <person name="Hatada Y."/>
        </authorList>
    </citation>
    <scope>NUCLEOTIDE SEQUENCE [LARGE SCALE GENOMIC DNA]</scope>
    <source>
        <strain evidence="3 4">JCM 16109</strain>
    </source>
</reference>
<dbReference type="PANTHER" id="PTHR46268">
    <property type="entry name" value="STRESS RESPONSE PROTEIN NHAX"/>
    <property type="match status" value="1"/>
</dbReference>
<dbReference type="InterPro" id="IPR014729">
    <property type="entry name" value="Rossmann-like_a/b/a_fold"/>
</dbReference>
<keyword evidence="4" id="KW-1185">Reference proteome</keyword>
<evidence type="ECO:0000313" key="3">
    <source>
        <dbReference type="EMBL" id="GAD53664.1"/>
    </source>
</evidence>
<dbReference type="Pfam" id="PF00582">
    <property type="entry name" value="Usp"/>
    <property type="match status" value="1"/>
</dbReference>
<gene>
    <name evidence="3" type="ORF">MBEHAL_2424</name>
</gene>
<feature type="domain" description="UspA" evidence="2">
    <location>
        <begin position="1"/>
        <end position="138"/>
    </location>
</feature>
<dbReference type="PRINTS" id="PR01438">
    <property type="entry name" value="UNVRSLSTRESS"/>
</dbReference>
<proteinExistence type="inferred from homology"/>
<dbReference type="SUPFAM" id="SSF52402">
    <property type="entry name" value="Adenine nucleotide alpha hydrolases-like"/>
    <property type="match status" value="1"/>
</dbReference>
<dbReference type="AlphaFoldDB" id="U3A7K0"/>
<dbReference type="CDD" id="cd00293">
    <property type="entry name" value="USP-like"/>
    <property type="match status" value="1"/>
</dbReference>
<evidence type="ECO:0000259" key="2">
    <source>
        <dbReference type="Pfam" id="PF00582"/>
    </source>
</evidence>
<evidence type="ECO:0000313" key="4">
    <source>
        <dbReference type="Proteomes" id="UP000016986"/>
    </source>
</evidence>
<evidence type="ECO:0000256" key="1">
    <source>
        <dbReference type="ARBA" id="ARBA00008791"/>
    </source>
</evidence>
<organism evidence="3 4">
    <name type="scientific">Halarchaeum acidiphilum MH1-52-1</name>
    <dbReference type="NCBI Taxonomy" id="1261545"/>
    <lineage>
        <taxon>Archaea</taxon>
        <taxon>Methanobacteriati</taxon>
        <taxon>Methanobacteriota</taxon>
        <taxon>Stenosarchaea group</taxon>
        <taxon>Halobacteria</taxon>
        <taxon>Halobacteriales</taxon>
        <taxon>Halobacteriaceae</taxon>
    </lineage>
</organism>
<dbReference type="Gene3D" id="3.40.50.620">
    <property type="entry name" value="HUPs"/>
    <property type="match status" value="1"/>
</dbReference>
<dbReference type="InterPro" id="IPR006015">
    <property type="entry name" value="Universal_stress_UspA"/>
</dbReference>
<dbReference type="eggNOG" id="arCOG02053">
    <property type="taxonomic scope" value="Archaea"/>
</dbReference>